<evidence type="ECO:0000256" key="6">
    <source>
        <dbReference type="PROSITE-ProRule" id="PRU00505"/>
    </source>
</evidence>
<evidence type="ECO:0000313" key="10">
    <source>
        <dbReference type="Proteomes" id="UP000807716"/>
    </source>
</evidence>
<comment type="caution">
    <text evidence="9">The sequence shown here is derived from an EMBL/GenBank/DDBJ whole genome shotgun (WGS) entry which is preliminary data.</text>
</comment>
<dbReference type="Proteomes" id="UP000807716">
    <property type="component" value="Unassembled WGS sequence"/>
</dbReference>
<proteinExistence type="inferred from homology"/>
<dbReference type="InterPro" id="IPR000818">
    <property type="entry name" value="TEA/ATTS_dom"/>
</dbReference>
<dbReference type="EMBL" id="JAAAJB010000465">
    <property type="protein sequence ID" value="KAG0255319.1"/>
    <property type="molecule type" value="Genomic_DNA"/>
</dbReference>
<dbReference type="AlphaFoldDB" id="A0A9P6PY16"/>
<feature type="compositionally biased region" description="Polar residues" evidence="7">
    <location>
        <begin position="95"/>
        <end position="109"/>
    </location>
</feature>
<keyword evidence="5" id="KW-0539">Nucleus</keyword>
<protein>
    <recommendedName>
        <fullName evidence="8">TEA domain-containing protein</fullName>
    </recommendedName>
</protein>
<dbReference type="OrthoDB" id="10006572at2759"/>
<dbReference type="GO" id="GO:0000978">
    <property type="term" value="F:RNA polymerase II cis-regulatory region sequence-specific DNA binding"/>
    <property type="evidence" value="ECO:0007669"/>
    <property type="project" value="TreeGrafter"/>
</dbReference>
<dbReference type="Gene3D" id="6.10.20.40">
    <property type="entry name" value="TEA/ATTS domain"/>
    <property type="match status" value="1"/>
</dbReference>
<evidence type="ECO:0000256" key="4">
    <source>
        <dbReference type="ARBA" id="ARBA00023163"/>
    </source>
</evidence>
<feature type="compositionally biased region" description="Polar residues" evidence="7">
    <location>
        <begin position="491"/>
        <end position="500"/>
    </location>
</feature>
<feature type="compositionally biased region" description="Basic residues" evidence="7">
    <location>
        <begin position="705"/>
        <end position="718"/>
    </location>
</feature>
<evidence type="ECO:0000256" key="3">
    <source>
        <dbReference type="ARBA" id="ARBA00023015"/>
    </source>
</evidence>
<dbReference type="InterPro" id="IPR038096">
    <property type="entry name" value="TEA/ATTS_sf"/>
</dbReference>
<evidence type="ECO:0000256" key="7">
    <source>
        <dbReference type="SAM" id="MobiDB-lite"/>
    </source>
</evidence>
<feature type="compositionally biased region" description="Pro residues" evidence="7">
    <location>
        <begin position="793"/>
        <end position="826"/>
    </location>
</feature>
<dbReference type="GO" id="GO:0005634">
    <property type="term" value="C:nucleus"/>
    <property type="evidence" value="ECO:0007669"/>
    <property type="project" value="UniProtKB-SubCell"/>
</dbReference>
<feature type="compositionally biased region" description="Basic and acidic residues" evidence="7">
    <location>
        <begin position="210"/>
        <end position="219"/>
    </location>
</feature>
<feature type="compositionally biased region" description="Low complexity" evidence="7">
    <location>
        <begin position="623"/>
        <end position="671"/>
    </location>
</feature>
<feature type="compositionally biased region" description="Low complexity" evidence="7">
    <location>
        <begin position="757"/>
        <end position="766"/>
    </location>
</feature>
<keyword evidence="10" id="KW-1185">Reference proteome</keyword>
<dbReference type="PROSITE" id="PS51088">
    <property type="entry name" value="TEA_2"/>
    <property type="match status" value="1"/>
</dbReference>
<feature type="compositionally biased region" description="Basic and acidic residues" evidence="7">
    <location>
        <begin position="609"/>
        <end position="619"/>
    </location>
</feature>
<name>A0A9P6PY16_9FUNG</name>
<dbReference type="PANTHER" id="PTHR11834:SF0">
    <property type="entry name" value="PROTEIN SCALLOPED"/>
    <property type="match status" value="1"/>
</dbReference>
<reference evidence="9" key="1">
    <citation type="journal article" date="2020" name="Fungal Divers.">
        <title>Resolving the Mortierellaceae phylogeny through synthesis of multi-gene phylogenetics and phylogenomics.</title>
        <authorList>
            <person name="Vandepol N."/>
            <person name="Liber J."/>
            <person name="Desiro A."/>
            <person name="Na H."/>
            <person name="Kennedy M."/>
            <person name="Barry K."/>
            <person name="Grigoriev I.V."/>
            <person name="Miller A.N."/>
            <person name="O'Donnell K."/>
            <person name="Stajich J.E."/>
            <person name="Bonito G."/>
        </authorList>
    </citation>
    <scope>NUCLEOTIDE SEQUENCE</scope>
    <source>
        <strain evidence="9">BC1065</strain>
    </source>
</reference>
<feature type="region of interest" description="Disordered" evidence="7">
    <location>
        <begin position="417"/>
        <end position="450"/>
    </location>
</feature>
<feature type="compositionally biased region" description="Basic and acidic residues" evidence="7">
    <location>
        <begin position="557"/>
        <end position="566"/>
    </location>
</feature>
<evidence type="ECO:0000313" key="9">
    <source>
        <dbReference type="EMBL" id="KAG0255319.1"/>
    </source>
</evidence>
<accession>A0A9P6PY16</accession>
<dbReference type="GO" id="GO:0005667">
    <property type="term" value="C:transcription regulator complex"/>
    <property type="evidence" value="ECO:0007669"/>
    <property type="project" value="TreeGrafter"/>
</dbReference>
<evidence type="ECO:0000256" key="5">
    <source>
        <dbReference type="ARBA" id="ARBA00023242"/>
    </source>
</evidence>
<dbReference type="SMART" id="SM00426">
    <property type="entry name" value="TEA"/>
    <property type="match status" value="1"/>
</dbReference>
<feature type="compositionally biased region" description="Low complexity" evidence="7">
    <location>
        <begin position="688"/>
        <end position="702"/>
    </location>
</feature>
<dbReference type="Pfam" id="PF01285">
    <property type="entry name" value="TEA"/>
    <property type="match status" value="1"/>
</dbReference>
<feature type="DNA-binding region" description="TEA" evidence="6">
    <location>
        <begin position="1"/>
        <end position="48"/>
    </location>
</feature>
<evidence type="ECO:0000256" key="1">
    <source>
        <dbReference type="ARBA" id="ARBA00004123"/>
    </source>
</evidence>
<keyword evidence="3" id="KW-0805">Transcription regulation</keyword>
<evidence type="ECO:0000259" key="8">
    <source>
        <dbReference type="PROSITE" id="PS51088"/>
    </source>
</evidence>
<dbReference type="Gene3D" id="2.70.50.80">
    <property type="match status" value="1"/>
</dbReference>
<feature type="compositionally biased region" description="Basic residues" evidence="7">
    <location>
        <begin position="567"/>
        <end position="583"/>
    </location>
</feature>
<keyword evidence="4" id="KW-0804">Transcription</keyword>
<dbReference type="InterPro" id="IPR050937">
    <property type="entry name" value="TEC1_TEAD_TF"/>
</dbReference>
<dbReference type="GO" id="GO:0000981">
    <property type="term" value="F:DNA-binding transcription factor activity, RNA polymerase II-specific"/>
    <property type="evidence" value="ECO:0007669"/>
    <property type="project" value="TreeGrafter"/>
</dbReference>
<organism evidence="9 10">
    <name type="scientific">Actinomortierella ambigua</name>
    <dbReference type="NCBI Taxonomy" id="1343610"/>
    <lineage>
        <taxon>Eukaryota</taxon>
        <taxon>Fungi</taxon>
        <taxon>Fungi incertae sedis</taxon>
        <taxon>Mucoromycota</taxon>
        <taxon>Mortierellomycotina</taxon>
        <taxon>Mortierellomycetes</taxon>
        <taxon>Mortierellales</taxon>
        <taxon>Mortierellaceae</taxon>
        <taxon>Actinomortierella</taxon>
    </lineage>
</organism>
<feature type="region of interest" description="Disordered" evidence="7">
    <location>
        <begin position="489"/>
        <end position="838"/>
    </location>
</feature>
<sequence>MKFRPETWRGLGRNELVAEFIYRKTGKQRTRKQVSSHIQVLKNTRKDEPEIMELLSEGMGGDANDIAIVESILGRGWNDPWQPGQSSPRPFPHSTHASTARITSPSLHSAQPPAERGLCRESFSHHSPAHSLDHRPSHHGYSAQRERQYSRDMALANRSPYSARSSPPPGHSSSMSEPYHDDYRPYKRSRFSPSPGYVGGHHRAMSAEHLPPDFRRGHELPPSLPPQPRHSRDEPAPRPPHHSPHAMKTDIVNRDHIRIFRGRRPSQEGYEAARSYQSQFYPFWPCLCRINAEQMIPDTESGEPKPEEKAIVEQTDPFRDDLPYQDISTINAYRFPNLHHLYMRNRCLFLKHKVLEVKELQHAAFHQGRYIYTFELVNDFLTSFLKGLHNLKDSSQLNSALDNLAIVQMFESIEPTDENMDEDSSSVEQEVQSLRPHSPRRASSRVRDPNTTTPLLVVAYSFGRGSGEVESSILTDSTHMAAAALLAGRKSSWTSETTVSEAKDRYDSRSPSTSASTWSESGGGGGGGGAAATAGGAGEARHHHSRPTQPSTSRGGRRPEYDDHPHQGPHGHHHHHHHHHQHRGPPSMHYSRHDPPPPPPSQYSPYSRYADRFESDHPPRGYRPSSSAALAPRARTLSSSSNTAVSASTWNQSSYHSSSSSTQPTSAPSDASPREQHAHYAPPPPHPASSSSHAAGAPAGEGPPHHHHHQHHSARHHRGSDSYRSSDRTSSSSWYYDSHHPSHHSHDHHHHHHHHANNGNSNNHDGGAPSTYRRKRLSDEDPREGLLYQHHSAPPPHPDQAGAPPPPPPPPPPSRHTQPIQPPPPAYRHQQGASGNGH</sequence>
<feature type="compositionally biased region" description="Basic residues" evidence="7">
    <location>
        <begin position="741"/>
        <end position="756"/>
    </location>
</feature>
<dbReference type="PRINTS" id="PR00065">
    <property type="entry name" value="TEADOMAIN"/>
</dbReference>
<feature type="compositionally biased region" description="Low complexity" evidence="7">
    <location>
        <begin position="158"/>
        <end position="177"/>
    </location>
</feature>
<feature type="compositionally biased region" description="Gly residues" evidence="7">
    <location>
        <begin position="521"/>
        <end position="538"/>
    </location>
</feature>
<gene>
    <name evidence="9" type="ORF">DFQ27_006310</name>
</gene>
<feature type="region of interest" description="Disordered" evidence="7">
    <location>
        <begin position="78"/>
        <end position="254"/>
    </location>
</feature>
<dbReference type="PANTHER" id="PTHR11834">
    <property type="entry name" value="TRANSCRIPTIONAL ENHANCER FACTOR TEF RELATED"/>
    <property type="match status" value="1"/>
</dbReference>
<evidence type="ECO:0000256" key="2">
    <source>
        <dbReference type="ARBA" id="ARBA00008421"/>
    </source>
</evidence>
<comment type="subcellular location">
    <subcellularLocation>
        <location evidence="1">Nucleus</location>
    </subcellularLocation>
</comment>
<comment type="similarity">
    <text evidence="2">Belongs to the TEC1 family.</text>
</comment>
<feature type="domain" description="TEA" evidence="8">
    <location>
        <begin position="1"/>
        <end position="48"/>
    </location>
</feature>